<dbReference type="InterPro" id="IPR012337">
    <property type="entry name" value="RNaseH-like_sf"/>
</dbReference>
<evidence type="ECO:0000256" key="1">
    <source>
        <dbReference type="ARBA" id="ARBA00001968"/>
    </source>
</evidence>
<keyword evidence="4" id="KW-1185">Reference proteome</keyword>
<sequence length="624" mass="70670">MIPRPPMLQRRFLSTATATTTTTNHRRRWPVKQVTKANFSEALDQIKNHLGDSDFVAVSLQKTGSFSSPWHRVLPIDTADTAYFKAKYAAERFQVLQFAVCPFSIRASKVIAHPYNFHLFPRDELKIGMPSYSFSCQSSYLTSMAREGFDFNACIYNGISYLSRAQESASKDRIGNPVPSKYVIQSSSALSVADAVFVERIKSRVRHWRNAFKDTSTRAEEALIKSLRKLILGSEEYGSRPCLSIDVCSERQVQLALEMLRDFSEDLVPLLIPTKGGETQAVRVVLTSSKEDKETFERELQNLEDEQNKRVRGFREVIDLISTFSETCYFTFIYSKFLSSLPSSMDEFRCSVRLVFPHILDVNHLMKEIGLMKKVTNLPAAISYLKRRFFAPIDMEISHQGKSLLHTYDASESKIHGHDVLRISELFAKLCSILKIAPVTHEDENGHLPSVLEDYTNIFNPCSTSSQDHTIDEDVSVWTDNRRKVDSKDLVFLWGFRGGMSARTLKKLLHDSHDVFSEEFDIRLLDKSCAVVAFWNPGLSESFLEAMDSGGISCESLGEMISEGLRAATYQTYRRACRLGILEADLADSLEKALGDADSLSEAHSEESSEIYWDSDLMINLDDL</sequence>
<protein>
    <submittedName>
        <fullName evidence="3">Uncharacterized protein</fullName>
    </submittedName>
</protein>
<comment type="caution">
    <text evidence="3">The sequence shown here is derived from an EMBL/GenBank/DDBJ whole genome shotgun (WGS) entry which is preliminary data.</text>
</comment>
<reference evidence="3 4" key="2">
    <citation type="submission" date="2020-07" db="EMBL/GenBank/DDBJ databases">
        <title>Genome assembly of wild tea tree DASZ reveals pedigree and selection history of tea varieties.</title>
        <authorList>
            <person name="Zhang W."/>
        </authorList>
    </citation>
    <scope>NUCLEOTIDE SEQUENCE [LARGE SCALE GENOMIC DNA]</scope>
    <source>
        <strain evidence="4">cv. G240</strain>
        <tissue evidence="3">Leaf</tissue>
    </source>
</reference>
<dbReference type="Gene3D" id="3.30.420.10">
    <property type="entry name" value="Ribonuclease H-like superfamily/Ribonuclease H"/>
    <property type="match status" value="2"/>
</dbReference>
<proteinExistence type="inferred from homology"/>
<dbReference type="Proteomes" id="UP000593564">
    <property type="component" value="Unassembled WGS sequence"/>
</dbReference>
<dbReference type="EMBL" id="JACBKZ010000015">
    <property type="protein sequence ID" value="KAF5930622.1"/>
    <property type="molecule type" value="Genomic_DNA"/>
</dbReference>
<dbReference type="InterPro" id="IPR051181">
    <property type="entry name" value="CAF1_poly(A)_ribonucleases"/>
</dbReference>
<comment type="similarity">
    <text evidence="2">Belongs to the CAF1 family.</text>
</comment>
<dbReference type="AlphaFoldDB" id="A0A7J7FQV8"/>
<dbReference type="GO" id="GO:0000175">
    <property type="term" value="F:3'-5'-RNA exonuclease activity"/>
    <property type="evidence" value="ECO:0007669"/>
    <property type="project" value="TreeGrafter"/>
</dbReference>
<dbReference type="GO" id="GO:0003723">
    <property type="term" value="F:RNA binding"/>
    <property type="evidence" value="ECO:0007669"/>
    <property type="project" value="TreeGrafter"/>
</dbReference>
<dbReference type="SUPFAM" id="SSF53098">
    <property type="entry name" value="Ribonuclease H-like"/>
    <property type="match status" value="1"/>
</dbReference>
<dbReference type="InterPro" id="IPR036397">
    <property type="entry name" value="RNaseH_sf"/>
</dbReference>
<evidence type="ECO:0000313" key="3">
    <source>
        <dbReference type="EMBL" id="KAF5930622.1"/>
    </source>
</evidence>
<comment type="cofactor">
    <cofactor evidence="1">
        <name>a divalent metal cation</name>
        <dbReference type="ChEBI" id="CHEBI:60240"/>
    </cofactor>
</comment>
<accession>A0A7J7FQV8</accession>
<dbReference type="PANTHER" id="PTHR15092:SF42">
    <property type="entry name" value="POLY(A)-SPECIFIC RIBONUCLEASE PARN-LIKE"/>
    <property type="match status" value="1"/>
</dbReference>
<dbReference type="Pfam" id="PF04857">
    <property type="entry name" value="CAF1"/>
    <property type="match status" value="1"/>
</dbReference>
<evidence type="ECO:0000256" key="2">
    <source>
        <dbReference type="ARBA" id="ARBA00008372"/>
    </source>
</evidence>
<gene>
    <name evidence="3" type="ORF">HYC85_031495</name>
</gene>
<name>A0A7J7FQV8_CAMSI</name>
<dbReference type="InterPro" id="IPR006941">
    <property type="entry name" value="RNase_CAF1"/>
</dbReference>
<dbReference type="PANTHER" id="PTHR15092">
    <property type="entry name" value="POLY A -SPECIFIC RIBONUCLEASE/TARGET OF EGR1, MEMBER 1"/>
    <property type="match status" value="1"/>
</dbReference>
<evidence type="ECO:0000313" key="4">
    <source>
        <dbReference type="Proteomes" id="UP000593564"/>
    </source>
</evidence>
<organism evidence="3 4">
    <name type="scientific">Camellia sinensis</name>
    <name type="common">Tea plant</name>
    <name type="synonym">Thea sinensis</name>
    <dbReference type="NCBI Taxonomy" id="4442"/>
    <lineage>
        <taxon>Eukaryota</taxon>
        <taxon>Viridiplantae</taxon>
        <taxon>Streptophyta</taxon>
        <taxon>Embryophyta</taxon>
        <taxon>Tracheophyta</taxon>
        <taxon>Spermatophyta</taxon>
        <taxon>Magnoliopsida</taxon>
        <taxon>eudicotyledons</taxon>
        <taxon>Gunneridae</taxon>
        <taxon>Pentapetalae</taxon>
        <taxon>asterids</taxon>
        <taxon>Ericales</taxon>
        <taxon>Theaceae</taxon>
        <taxon>Camellia</taxon>
    </lineage>
</organism>
<reference evidence="4" key="1">
    <citation type="journal article" date="2020" name="Nat. Commun.">
        <title>Genome assembly of wild tea tree DASZ reveals pedigree and selection history of tea varieties.</title>
        <authorList>
            <person name="Zhang W."/>
            <person name="Zhang Y."/>
            <person name="Qiu H."/>
            <person name="Guo Y."/>
            <person name="Wan H."/>
            <person name="Zhang X."/>
            <person name="Scossa F."/>
            <person name="Alseekh S."/>
            <person name="Zhang Q."/>
            <person name="Wang P."/>
            <person name="Xu L."/>
            <person name="Schmidt M.H."/>
            <person name="Jia X."/>
            <person name="Li D."/>
            <person name="Zhu A."/>
            <person name="Guo F."/>
            <person name="Chen W."/>
            <person name="Ni D."/>
            <person name="Usadel B."/>
            <person name="Fernie A.R."/>
            <person name="Wen W."/>
        </authorList>
    </citation>
    <scope>NUCLEOTIDE SEQUENCE [LARGE SCALE GENOMIC DNA]</scope>
    <source>
        <strain evidence="4">cv. G240</strain>
    </source>
</reference>